<keyword evidence="3" id="KW-0804">Transcription</keyword>
<keyword evidence="2" id="KW-0238">DNA-binding</keyword>
<evidence type="ECO:0000313" key="6">
    <source>
        <dbReference type="Proteomes" id="UP000366872"/>
    </source>
</evidence>
<dbReference type="GO" id="GO:0000976">
    <property type="term" value="F:transcription cis-regulatory region binding"/>
    <property type="evidence" value="ECO:0007669"/>
    <property type="project" value="TreeGrafter"/>
</dbReference>
<feature type="domain" description="HTH lacI-type" evidence="4">
    <location>
        <begin position="7"/>
        <end position="61"/>
    </location>
</feature>
<reference evidence="5 6" key="1">
    <citation type="submission" date="2019-04" db="EMBL/GenBank/DDBJ databases">
        <authorList>
            <person name="Van Vliet M D."/>
        </authorList>
    </citation>
    <scope>NUCLEOTIDE SEQUENCE [LARGE SCALE GENOMIC DNA]</scope>
    <source>
        <strain evidence="5 6">F1</strain>
    </source>
</reference>
<dbReference type="InterPro" id="IPR010982">
    <property type="entry name" value="Lambda_DNA-bd_dom_sf"/>
</dbReference>
<dbReference type="PANTHER" id="PTHR30146:SF148">
    <property type="entry name" value="HTH-TYPE TRANSCRIPTIONAL REPRESSOR PURR-RELATED"/>
    <property type="match status" value="1"/>
</dbReference>
<proteinExistence type="predicted"/>
<dbReference type="SMART" id="SM00354">
    <property type="entry name" value="HTH_LACI"/>
    <property type="match status" value="1"/>
</dbReference>
<dbReference type="AlphaFoldDB" id="A0A6C2U586"/>
<evidence type="ECO:0000256" key="3">
    <source>
        <dbReference type="ARBA" id="ARBA00023163"/>
    </source>
</evidence>
<dbReference type="PANTHER" id="PTHR30146">
    <property type="entry name" value="LACI-RELATED TRANSCRIPTIONAL REPRESSOR"/>
    <property type="match status" value="1"/>
</dbReference>
<evidence type="ECO:0000259" key="4">
    <source>
        <dbReference type="PROSITE" id="PS50932"/>
    </source>
</evidence>
<evidence type="ECO:0000256" key="2">
    <source>
        <dbReference type="ARBA" id="ARBA00023125"/>
    </source>
</evidence>
<evidence type="ECO:0000256" key="1">
    <source>
        <dbReference type="ARBA" id="ARBA00023015"/>
    </source>
</evidence>
<keyword evidence="6" id="KW-1185">Reference proteome</keyword>
<keyword evidence="1" id="KW-0805">Transcription regulation</keyword>
<organism evidence="5 6">
    <name type="scientific">Pontiella desulfatans</name>
    <dbReference type="NCBI Taxonomy" id="2750659"/>
    <lineage>
        <taxon>Bacteria</taxon>
        <taxon>Pseudomonadati</taxon>
        <taxon>Kiritimatiellota</taxon>
        <taxon>Kiritimatiellia</taxon>
        <taxon>Kiritimatiellales</taxon>
        <taxon>Pontiellaceae</taxon>
        <taxon>Pontiella</taxon>
    </lineage>
</organism>
<name>A0A6C2U586_PONDE</name>
<dbReference type="EMBL" id="CAAHFG010000002">
    <property type="protein sequence ID" value="VGO15065.1"/>
    <property type="molecule type" value="Genomic_DNA"/>
</dbReference>
<sequence length="337" mass="37087">MATMSVIRLKEVAAEAGVSIATTSMALNGSSAVKPDTRIRVEAAARKLGYQKNSAAAVLSSSQNRNSRKSVFIAWLTAGTLSSSGRLEGAFREAEKLGVQMEFCNIRRSNDLKAVIRSLYARGCDGVVLGRGMALIAGQEDWSRFCIVSVEEGLFEEGVDVVRSSLFRSTYELLWRVREVGYKRVGVCLREHDPLHPDDATRLGATLAFQTAEMAHAERIPPKRISLMHCKIAEELIPWVRKYQPDVVIGFSGAELWALRDGGFPVPEGLAYVALHVLAAERGPLAGYQDNLEVYPPYAVRVLFEKIRHGVRGLSDHPQQTLVLPPLLQGESCPRLN</sequence>
<dbReference type="InterPro" id="IPR000843">
    <property type="entry name" value="HTH_LacI"/>
</dbReference>
<dbReference type="Pfam" id="PF00356">
    <property type="entry name" value="LacI"/>
    <property type="match status" value="1"/>
</dbReference>
<dbReference type="CDD" id="cd01392">
    <property type="entry name" value="HTH_LacI"/>
    <property type="match status" value="1"/>
</dbReference>
<evidence type="ECO:0000313" key="5">
    <source>
        <dbReference type="EMBL" id="VGO15065.1"/>
    </source>
</evidence>
<dbReference type="Gene3D" id="1.10.260.40">
    <property type="entry name" value="lambda repressor-like DNA-binding domains"/>
    <property type="match status" value="1"/>
</dbReference>
<dbReference type="SUPFAM" id="SSF47413">
    <property type="entry name" value="lambda repressor-like DNA-binding domains"/>
    <property type="match status" value="1"/>
</dbReference>
<gene>
    <name evidence="5" type="primary">ccpA_4</name>
    <name evidence="5" type="ORF">PDESU_03645</name>
</gene>
<protein>
    <submittedName>
        <fullName evidence="5">Catabolite control protein A</fullName>
    </submittedName>
</protein>
<dbReference type="RefSeq" id="WP_136080667.1">
    <property type="nucleotide sequence ID" value="NZ_CAAHFG010000002.1"/>
</dbReference>
<dbReference type="GO" id="GO:0003700">
    <property type="term" value="F:DNA-binding transcription factor activity"/>
    <property type="evidence" value="ECO:0007669"/>
    <property type="project" value="TreeGrafter"/>
</dbReference>
<accession>A0A6C2U586</accession>
<dbReference type="PROSITE" id="PS50932">
    <property type="entry name" value="HTH_LACI_2"/>
    <property type="match status" value="1"/>
</dbReference>
<dbReference type="Proteomes" id="UP000366872">
    <property type="component" value="Unassembled WGS sequence"/>
</dbReference>